<feature type="transmembrane region" description="Helical" evidence="24">
    <location>
        <begin position="221"/>
        <end position="243"/>
    </location>
</feature>
<proteinExistence type="inferred from homology"/>
<evidence type="ECO:0000256" key="4">
    <source>
        <dbReference type="ARBA" id="ARBA00004510"/>
    </source>
</evidence>
<keyword evidence="16 21" id="KW-0472">Membrane</keyword>
<feature type="disulfide bond" evidence="22">
    <location>
        <begin position="77"/>
        <end position="169"/>
    </location>
</feature>
<comment type="subunit">
    <text evidence="21">Homodimer, non-covalently linked.</text>
</comment>
<feature type="region of interest" description="Disordered" evidence="23">
    <location>
        <begin position="181"/>
        <end position="206"/>
    </location>
</feature>
<keyword evidence="19" id="KW-0206">Cytoskeleton</keyword>
<dbReference type="Bgee" id="ENSXETG00000011735">
    <property type="expression patterns" value="Expressed in embryo and 10 other cell types or tissues"/>
</dbReference>
<dbReference type="Gene3D" id="1.20.1250.10">
    <property type="match status" value="1"/>
</dbReference>
<comment type="function">
    <text evidence="21">Ligand for the receptor-type protein-tyrosine kinase KIT. Plays an essential role in the regulation of cell survival and proliferation, hematopoiesis, stem cell maintenance, gametogenesis, mast cell development, migration and function, and in melanogenesis.</text>
</comment>
<reference evidence="25" key="1">
    <citation type="journal article" date="2010" name="Science">
        <title>The genome of the Western clawed frog Xenopus tropicalis.</title>
        <authorList>
            <person name="Hellsten U."/>
            <person name="Harland R.M."/>
            <person name="Gilchrist M.J."/>
            <person name="Hendrix D."/>
            <person name="Jurka J."/>
            <person name="Kapitonov V."/>
            <person name="Ovcharenko I."/>
            <person name="Putnam N.H."/>
            <person name="Shu S."/>
            <person name="Taher L."/>
            <person name="Blitz I.L."/>
            <person name="Blumberg B."/>
            <person name="Dichmann D.S."/>
            <person name="Dubchak I."/>
            <person name="Amaya E."/>
            <person name="Detter J.C."/>
            <person name="Fletcher R."/>
            <person name="Gerhard D.S."/>
            <person name="Goodstein D."/>
            <person name="Graves T."/>
            <person name="Grigoriev I.V."/>
            <person name="Grimwood J."/>
            <person name="Kawashima T."/>
            <person name="Lindquist E."/>
            <person name="Lucas S.M."/>
            <person name="Mead P.E."/>
            <person name="Mitros T."/>
            <person name="Ogino H."/>
            <person name="Ohta Y."/>
            <person name="Poliakov A.V."/>
            <person name="Pollet N."/>
            <person name="Robert J."/>
            <person name="Salamov A."/>
            <person name="Sater A.K."/>
            <person name="Schmutz J."/>
            <person name="Terry A."/>
            <person name="Vize P.D."/>
            <person name="Warren W.C."/>
            <person name="Wells D."/>
            <person name="Wills A."/>
            <person name="Wilson R.K."/>
            <person name="Zimmerman L.B."/>
            <person name="Zorn A.M."/>
            <person name="Grainger R."/>
            <person name="Grammer T."/>
            <person name="Khokha M.K."/>
            <person name="Richardson P.M."/>
            <person name="Rokhsar D.S."/>
        </authorList>
    </citation>
    <scope>NUCLEOTIDE SEQUENCE [LARGE SCALE GENOMIC DNA]</scope>
    <source>
        <strain evidence="25">Nigerian</strain>
    </source>
</reference>
<dbReference type="PANTHER" id="PTHR11574:SF0">
    <property type="entry name" value="KIT LIGAND"/>
    <property type="match status" value="1"/>
</dbReference>
<evidence type="ECO:0000256" key="1">
    <source>
        <dbReference type="ARBA" id="ARBA00004245"/>
    </source>
</evidence>
<feature type="disulfide bond" evidence="22">
    <location>
        <begin position="38"/>
        <end position="120"/>
    </location>
</feature>
<keyword evidence="18" id="KW-0325">Glycoprotein</keyword>
<dbReference type="GeneTree" id="ENSGT00390000018272"/>
<evidence type="ECO:0000256" key="3">
    <source>
        <dbReference type="ARBA" id="ARBA00004486"/>
    </source>
</evidence>
<dbReference type="AlphaFoldDB" id="A0A6I8RID7"/>
<keyword evidence="13" id="KW-0130">Cell adhesion</keyword>
<evidence type="ECO:0000256" key="8">
    <source>
        <dbReference type="ARBA" id="ARBA00022475"/>
    </source>
</evidence>
<evidence type="ECO:0000256" key="18">
    <source>
        <dbReference type="ARBA" id="ARBA00023180"/>
    </source>
</evidence>
<dbReference type="GO" id="GO:0030175">
    <property type="term" value="C:filopodium"/>
    <property type="evidence" value="ECO:0007669"/>
    <property type="project" value="UniProtKB-SubCell"/>
</dbReference>
<protein>
    <recommendedName>
        <fullName evidence="7 21">Kit ligand</fullName>
    </recommendedName>
    <alternativeName>
        <fullName evidence="21">c-Kit ligand</fullName>
    </alternativeName>
</protein>
<evidence type="ECO:0000256" key="19">
    <source>
        <dbReference type="ARBA" id="ARBA00023212"/>
    </source>
</evidence>
<evidence type="ECO:0000256" key="16">
    <source>
        <dbReference type="ARBA" id="ARBA00023136"/>
    </source>
</evidence>
<dbReference type="FunFam" id="1.20.1250.10:FF:000078">
    <property type="entry name" value="Kit ligand"/>
    <property type="match status" value="1"/>
</dbReference>
<keyword evidence="17 22" id="KW-1015">Disulfide bond</keyword>
<evidence type="ECO:0000256" key="7">
    <source>
        <dbReference type="ARBA" id="ARBA00017304"/>
    </source>
</evidence>
<keyword evidence="8" id="KW-1003">Cell membrane</keyword>
<evidence type="ECO:0000256" key="9">
    <source>
        <dbReference type="ARBA" id="ARBA00022490"/>
    </source>
</evidence>
<dbReference type="GO" id="GO:0005886">
    <property type="term" value="C:plasma membrane"/>
    <property type="evidence" value="ECO:0007669"/>
    <property type="project" value="UniProtKB-SubCell"/>
</dbReference>
<dbReference type="GO" id="GO:0008083">
    <property type="term" value="F:growth factor activity"/>
    <property type="evidence" value="ECO:0007669"/>
    <property type="project" value="UniProtKB-KW"/>
</dbReference>
<evidence type="ECO:0000256" key="14">
    <source>
        <dbReference type="ARBA" id="ARBA00022989"/>
    </source>
</evidence>
<organism evidence="25">
    <name type="scientific">Xenopus tropicalis</name>
    <name type="common">Western clawed frog</name>
    <name type="synonym">Silurana tropicalis</name>
    <dbReference type="NCBI Taxonomy" id="8364"/>
    <lineage>
        <taxon>Eukaryota</taxon>
        <taxon>Metazoa</taxon>
        <taxon>Chordata</taxon>
        <taxon>Craniata</taxon>
        <taxon>Vertebrata</taxon>
        <taxon>Euteleostomi</taxon>
        <taxon>Amphibia</taxon>
        <taxon>Batrachia</taxon>
        <taxon>Anura</taxon>
        <taxon>Pipoidea</taxon>
        <taxon>Pipidae</taxon>
        <taxon>Xenopodinae</taxon>
        <taxon>Xenopus</taxon>
        <taxon>Silurana</taxon>
    </lineage>
</organism>
<dbReference type="SUPFAM" id="SSF47266">
    <property type="entry name" value="4-helical cytokines"/>
    <property type="match status" value="1"/>
</dbReference>
<dbReference type="Pfam" id="PF02404">
    <property type="entry name" value="SCF"/>
    <property type="match status" value="1"/>
</dbReference>
<evidence type="ECO:0000313" key="25">
    <source>
        <dbReference type="Ensembl" id="ENSXETP00000081311"/>
    </source>
</evidence>
<dbReference type="FunCoup" id="A0A6I8RID7">
    <property type="interactions" value="861"/>
</dbReference>
<dbReference type="GO" id="GO:0005856">
    <property type="term" value="C:cytoskeleton"/>
    <property type="evidence" value="ECO:0007669"/>
    <property type="project" value="UniProtKB-SubCell"/>
</dbReference>
<keyword evidence="11 24" id="KW-0812">Transmembrane</keyword>
<evidence type="ECO:0000256" key="11">
    <source>
        <dbReference type="ARBA" id="ARBA00022692"/>
    </source>
</evidence>
<dbReference type="GO" id="GO:0005173">
    <property type="term" value="F:stem cell factor receptor binding"/>
    <property type="evidence" value="ECO:0007669"/>
    <property type="project" value="InterPro"/>
</dbReference>
<comment type="similarity">
    <text evidence="6 21">Belongs to the SCF family.</text>
</comment>
<reference evidence="25" key="2">
    <citation type="submission" date="2020-05" db="UniProtKB">
        <authorList>
            <consortium name="Ensembl"/>
        </authorList>
    </citation>
    <scope>IDENTIFICATION</scope>
</reference>
<evidence type="ECO:0000256" key="13">
    <source>
        <dbReference type="ARBA" id="ARBA00022889"/>
    </source>
</evidence>
<dbReference type="PIRSF" id="PIRSF015599">
    <property type="entry name" value="SCF"/>
    <property type="match status" value="1"/>
</dbReference>
<dbReference type="InterPro" id="IPR009079">
    <property type="entry name" value="4_helix_cytokine-like_core"/>
</dbReference>
<evidence type="ECO:0000256" key="6">
    <source>
        <dbReference type="ARBA" id="ARBA00010419"/>
    </source>
</evidence>
<evidence type="ECO:0000256" key="12">
    <source>
        <dbReference type="ARBA" id="ARBA00022729"/>
    </source>
</evidence>
<evidence type="ECO:0000256" key="10">
    <source>
        <dbReference type="ARBA" id="ARBA00022525"/>
    </source>
</evidence>
<dbReference type="Xenbase" id="XB-GENE-490160">
    <property type="gene designation" value="kitlg"/>
</dbReference>
<dbReference type="Ensembl" id="ENSXETT00000079114">
    <property type="protein sequence ID" value="ENSXETP00000081311"/>
    <property type="gene ID" value="ENSXETG00000011735"/>
</dbReference>
<evidence type="ECO:0000256" key="21">
    <source>
        <dbReference type="PIRNR" id="PIRNR015599"/>
    </source>
</evidence>
<name>A0A6I8RID7_XENTR</name>
<evidence type="ECO:0000256" key="17">
    <source>
        <dbReference type="ARBA" id="ARBA00023157"/>
    </source>
</evidence>
<evidence type="ECO:0000256" key="20">
    <source>
        <dbReference type="ARBA" id="ARBA00023273"/>
    </source>
</evidence>
<evidence type="ECO:0000256" key="2">
    <source>
        <dbReference type="ARBA" id="ARBA00004251"/>
    </source>
</evidence>
<evidence type="ECO:0000256" key="22">
    <source>
        <dbReference type="PIRSR" id="PIRSR015599-1"/>
    </source>
</evidence>
<evidence type="ECO:0000256" key="24">
    <source>
        <dbReference type="SAM" id="Phobius"/>
    </source>
</evidence>
<dbReference type="GO" id="GO:0030027">
    <property type="term" value="C:lamellipodium"/>
    <property type="evidence" value="ECO:0007669"/>
    <property type="project" value="UniProtKB-SubCell"/>
</dbReference>
<sequence>MKKTKISRDLVSEPSNSQTWIIICIYLQLFLHCFGNPCGNPITDAVNDIQKLVGNLPNDYIMNLKYVPKKEGLPKHCWLYMMVVEMTRHLDNLLTKFENTSQNFLIIKNLSLILQGIRICIRLNDEMDFDSVSSLYQVEGFKPRDFFNYVTSTIEVFKEINNTEYTGTCVLPTEYDFEYNTEDDSHSTNHDLPYVPSTRKNSSRIDSSARSGFNTGASIQYSTVLIALACLVIGFLLGVVCWWKFKHRQTQTQNNLSEVAVEPRAENESQQILRQAKNDISVI</sequence>
<dbReference type="GO" id="GO:0005576">
    <property type="term" value="C:extracellular region"/>
    <property type="evidence" value="ECO:0007669"/>
    <property type="project" value="UniProtKB-SubCell"/>
</dbReference>
<keyword evidence="12" id="KW-0732">Signal</keyword>
<evidence type="ECO:0000256" key="5">
    <source>
        <dbReference type="ARBA" id="ARBA00004613"/>
    </source>
</evidence>
<keyword evidence="15 21" id="KW-0339">Growth factor</keyword>
<dbReference type="GO" id="GO:0007155">
    <property type="term" value="P:cell adhesion"/>
    <property type="evidence" value="ECO:0007669"/>
    <property type="project" value="UniProtKB-UniRule"/>
</dbReference>
<comment type="subcellular location">
    <subcellularLocation>
        <location evidence="2">Cell membrane</location>
        <topology evidence="2">Single-pass type I membrane protein</topology>
    </subcellularLocation>
    <subcellularLocation>
        <location evidence="3">Cell projection</location>
        <location evidence="3">Filopodium</location>
    </subcellularLocation>
    <subcellularLocation>
        <location evidence="4">Cell projection</location>
        <location evidence="4">Lamellipodium</location>
    </subcellularLocation>
    <subcellularLocation>
        <location evidence="1">Cytoplasm</location>
        <location evidence="1">Cytoskeleton</location>
    </subcellularLocation>
    <subcellularLocation>
        <location evidence="5">Secreted</location>
    </subcellularLocation>
</comment>
<dbReference type="InParanoid" id="A0A6I8RID7"/>
<keyword evidence="14 24" id="KW-1133">Transmembrane helix</keyword>
<keyword evidence="10" id="KW-0964">Secreted</keyword>
<evidence type="ECO:0000256" key="15">
    <source>
        <dbReference type="ARBA" id="ARBA00023030"/>
    </source>
</evidence>
<accession>A0A6I8RID7</accession>
<dbReference type="PANTHER" id="PTHR11574">
    <property type="entry name" value="KIT LIGAND"/>
    <property type="match status" value="1"/>
</dbReference>
<evidence type="ECO:0000256" key="23">
    <source>
        <dbReference type="SAM" id="MobiDB-lite"/>
    </source>
</evidence>
<keyword evidence="20" id="KW-0966">Cell projection</keyword>
<dbReference type="InterPro" id="IPR003452">
    <property type="entry name" value="SCF"/>
</dbReference>
<keyword evidence="9" id="KW-0963">Cytoplasm</keyword>
<gene>
    <name evidence="25" type="primary">kitlg</name>
</gene>